<dbReference type="SMART" id="SM00825">
    <property type="entry name" value="PKS_KS"/>
    <property type="match status" value="1"/>
</dbReference>
<reference evidence="5 6" key="1">
    <citation type="submission" date="2021-04" db="EMBL/GenBank/DDBJ databases">
        <title>The genome sequence of type strain Ideonella paludis KCTC 32238.</title>
        <authorList>
            <person name="Liu Y."/>
        </authorList>
    </citation>
    <scope>NUCLEOTIDE SEQUENCE [LARGE SCALE GENOMIC DNA]</scope>
    <source>
        <strain evidence="5 6">KCTC 32238</strain>
    </source>
</reference>
<dbReference type="InterPro" id="IPR000794">
    <property type="entry name" value="Beta-ketoacyl_synthase"/>
</dbReference>
<feature type="domain" description="Ketosynthase family 3 (KS3)" evidence="4">
    <location>
        <begin position="1"/>
        <end position="394"/>
    </location>
</feature>
<dbReference type="SUPFAM" id="SSF53901">
    <property type="entry name" value="Thiolase-like"/>
    <property type="match status" value="2"/>
</dbReference>
<protein>
    <submittedName>
        <fullName evidence="5">Beta-ketoacyl-ACP synthase</fullName>
        <ecNumber evidence="5">2.3.1.179</ecNumber>
    </submittedName>
</protein>
<evidence type="ECO:0000256" key="2">
    <source>
        <dbReference type="ARBA" id="ARBA00022679"/>
    </source>
</evidence>
<organism evidence="5 6">
    <name type="scientific">Ideonella paludis</name>
    <dbReference type="NCBI Taxonomy" id="1233411"/>
    <lineage>
        <taxon>Bacteria</taxon>
        <taxon>Pseudomonadati</taxon>
        <taxon>Pseudomonadota</taxon>
        <taxon>Betaproteobacteria</taxon>
        <taxon>Burkholderiales</taxon>
        <taxon>Sphaerotilaceae</taxon>
        <taxon>Ideonella</taxon>
    </lineage>
</organism>
<accession>A0ABS5DS42</accession>
<evidence type="ECO:0000313" key="6">
    <source>
        <dbReference type="Proteomes" id="UP000672097"/>
    </source>
</evidence>
<dbReference type="Proteomes" id="UP000672097">
    <property type="component" value="Unassembled WGS sequence"/>
</dbReference>
<comment type="similarity">
    <text evidence="1 3">Belongs to the thiolase-like superfamily. Beta-ketoacyl-ACP synthases family.</text>
</comment>
<dbReference type="InterPro" id="IPR016039">
    <property type="entry name" value="Thiolase-like"/>
</dbReference>
<dbReference type="Gene3D" id="3.40.47.10">
    <property type="match status" value="2"/>
</dbReference>
<dbReference type="PANTHER" id="PTHR11712:SF320">
    <property type="entry name" value="BETA-KETOACYL SYNTHASE"/>
    <property type="match status" value="1"/>
</dbReference>
<proteinExistence type="inferred from homology"/>
<comment type="caution">
    <text evidence="5">The sequence shown here is derived from an EMBL/GenBank/DDBJ whole genome shotgun (WGS) entry which is preliminary data.</text>
</comment>
<dbReference type="NCBIfam" id="NF006618">
    <property type="entry name" value="PRK09185.1"/>
    <property type="match status" value="1"/>
</dbReference>
<keyword evidence="5" id="KW-0012">Acyltransferase</keyword>
<dbReference type="GO" id="GO:0004315">
    <property type="term" value="F:3-oxoacyl-[acyl-carrier-protein] synthase activity"/>
    <property type="evidence" value="ECO:0007669"/>
    <property type="project" value="UniProtKB-EC"/>
</dbReference>
<dbReference type="Pfam" id="PF02801">
    <property type="entry name" value="Ketoacyl-synt_C"/>
    <property type="match status" value="1"/>
</dbReference>
<dbReference type="InterPro" id="IPR014031">
    <property type="entry name" value="Ketoacyl_synth_C"/>
</dbReference>
<dbReference type="PANTHER" id="PTHR11712">
    <property type="entry name" value="POLYKETIDE SYNTHASE-RELATED"/>
    <property type="match status" value="1"/>
</dbReference>
<gene>
    <name evidence="5" type="ORF">KAK11_01415</name>
</gene>
<evidence type="ECO:0000313" key="5">
    <source>
        <dbReference type="EMBL" id="MBQ0933967.1"/>
    </source>
</evidence>
<dbReference type="EMBL" id="JAGQDG010000001">
    <property type="protein sequence ID" value="MBQ0933967.1"/>
    <property type="molecule type" value="Genomic_DNA"/>
</dbReference>
<evidence type="ECO:0000256" key="1">
    <source>
        <dbReference type="ARBA" id="ARBA00008467"/>
    </source>
</evidence>
<dbReference type="RefSeq" id="WP_210805411.1">
    <property type="nucleotide sequence ID" value="NZ_JAGQDG010000001.1"/>
</dbReference>
<dbReference type="InterPro" id="IPR014030">
    <property type="entry name" value="Ketoacyl_synth_N"/>
</dbReference>
<evidence type="ECO:0000259" key="4">
    <source>
        <dbReference type="PROSITE" id="PS52004"/>
    </source>
</evidence>
<sequence>MSVPVYLHALGLSCALGSSLTDIRQRLFAESPWRLSRSAAWSPGRELPLGVVCDALPAWAPEAPARWRSRTNQLLRLAMASLEPAVLAARERYGAHRVAVILGSSTSGVAEGEKAARARAQGQPWPADFDYAVQEMANGAAFVAQAWGLTGPVHALSTACSSAPKAMASAARLLRMGLVDAVVTGGADALCELTVAGFSALDSVSDQICQPLSVNRHGINIGEGAGLFLMSREPGPIRLAGWGETSDAHHMSAPHPQGRGAIEAMQQALARAGVGPQVVDYVNLHATATAQNDAMESLAVQQVLGTSVPVSGTKPLTGHALAAAGAVEAGLCILALTDNPRGHLPPHWWDGQIDPALPALTVAQAGDSLGRPLDWVMSHSFAFGGSNAVLLLARD</sequence>
<keyword evidence="2 3" id="KW-0808">Transferase</keyword>
<dbReference type="InterPro" id="IPR018201">
    <property type="entry name" value="Ketoacyl_synth_AS"/>
</dbReference>
<evidence type="ECO:0000256" key="3">
    <source>
        <dbReference type="RuleBase" id="RU003694"/>
    </source>
</evidence>
<keyword evidence="6" id="KW-1185">Reference proteome</keyword>
<dbReference type="EC" id="2.3.1.179" evidence="5"/>
<name>A0ABS5DS42_9BURK</name>
<dbReference type="Pfam" id="PF00109">
    <property type="entry name" value="ketoacyl-synt"/>
    <property type="match status" value="1"/>
</dbReference>
<dbReference type="InterPro" id="IPR020841">
    <property type="entry name" value="PKS_Beta-ketoAc_synthase_dom"/>
</dbReference>
<dbReference type="PROSITE" id="PS00606">
    <property type="entry name" value="KS3_1"/>
    <property type="match status" value="1"/>
</dbReference>
<dbReference type="PROSITE" id="PS52004">
    <property type="entry name" value="KS3_2"/>
    <property type="match status" value="1"/>
</dbReference>
<dbReference type="CDD" id="cd00834">
    <property type="entry name" value="KAS_I_II"/>
    <property type="match status" value="1"/>
</dbReference>